<accession>A0A3A6TYD1</accession>
<dbReference type="GO" id="GO:0009243">
    <property type="term" value="P:O antigen biosynthetic process"/>
    <property type="evidence" value="ECO:0007669"/>
    <property type="project" value="UniProtKB-UniPathway"/>
</dbReference>
<evidence type="ECO:0000313" key="9">
    <source>
        <dbReference type="Proteomes" id="UP000273022"/>
    </source>
</evidence>
<dbReference type="EC" id="1.1.1.133" evidence="3 6"/>
<evidence type="ECO:0000256" key="6">
    <source>
        <dbReference type="RuleBase" id="RU364082"/>
    </source>
</evidence>
<comment type="cofactor">
    <cofactor evidence="6">
        <name>Mg(2+)</name>
        <dbReference type="ChEBI" id="CHEBI:18420"/>
    </cofactor>
    <text evidence="6">Binds 1 Mg(2+) ion per monomer.</text>
</comment>
<dbReference type="UniPathway" id="UPA00281"/>
<protein>
    <recommendedName>
        <fullName evidence="4 6">dTDP-4-dehydrorhamnose reductase</fullName>
        <ecNumber evidence="3 6">1.1.1.133</ecNumber>
    </recommendedName>
</protein>
<dbReference type="CDD" id="cd05254">
    <property type="entry name" value="dTDP_HR_like_SDR_e"/>
    <property type="match status" value="1"/>
</dbReference>
<evidence type="ECO:0000259" key="7">
    <source>
        <dbReference type="Pfam" id="PF04321"/>
    </source>
</evidence>
<dbReference type="EMBL" id="QYYH01000032">
    <property type="protein sequence ID" value="RJY18102.1"/>
    <property type="molecule type" value="Genomic_DNA"/>
</dbReference>
<keyword evidence="6 8" id="KW-0560">Oxidoreductase</keyword>
<comment type="similarity">
    <text evidence="2 6">Belongs to the dTDP-4-dehydrorhamnose reductase family.</text>
</comment>
<comment type="caution">
    <text evidence="8">The sequence shown here is derived from an EMBL/GenBank/DDBJ whole genome shotgun (WGS) entry which is preliminary data.</text>
</comment>
<dbReference type="RefSeq" id="WP_121852926.1">
    <property type="nucleotide sequence ID" value="NZ_CP037952.1"/>
</dbReference>
<dbReference type="OrthoDB" id="9803892at2"/>
<reference evidence="8 9" key="1">
    <citation type="submission" date="2018-09" db="EMBL/GenBank/DDBJ databases">
        <title>Phylogeny of the Shewanellaceae, and recommendation for two new genera, Pseudoshewanella and Parashewanella.</title>
        <authorList>
            <person name="Wang G."/>
        </authorList>
    </citation>
    <scope>NUCLEOTIDE SEQUENCE [LARGE SCALE GENOMIC DNA]</scope>
    <source>
        <strain evidence="8 9">KCTC 22492</strain>
    </source>
</reference>
<evidence type="ECO:0000313" key="8">
    <source>
        <dbReference type="EMBL" id="RJY18102.1"/>
    </source>
</evidence>
<dbReference type="SUPFAM" id="SSF51735">
    <property type="entry name" value="NAD(P)-binding Rossmann-fold domains"/>
    <property type="match status" value="1"/>
</dbReference>
<dbReference type="GO" id="GO:0019305">
    <property type="term" value="P:dTDP-rhamnose biosynthetic process"/>
    <property type="evidence" value="ECO:0007669"/>
    <property type="project" value="UniProtKB-UniPathway"/>
</dbReference>
<dbReference type="Gene3D" id="3.40.50.720">
    <property type="entry name" value="NAD(P)-binding Rossmann-like Domain"/>
    <property type="match status" value="1"/>
</dbReference>
<proteinExistence type="inferred from homology"/>
<comment type="pathway">
    <text evidence="1 6">Carbohydrate biosynthesis; dTDP-L-rhamnose biosynthesis.</text>
</comment>
<dbReference type="InterPro" id="IPR029903">
    <property type="entry name" value="RmlD-like-bd"/>
</dbReference>
<dbReference type="InterPro" id="IPR005913">
    <property type="entry name" value="dTDP_dehydrorham_reduct"/>
</dbReference>
<name>A0A3A6TYD1_9GAMM</name>
<dbReference type="GO" id="GO:0008831">
    <property type="term" value="F:dTDP-4-dehydrorhamnose reductase activity"/>
    <property type="evidence" value="ECO:0007669"/>
    <property type="project" value="UniProtKB-EC"/>
</dbReference>
<keyword evidence="9" id="KW-1185">Reference proteome</keyword>
<comment type="function">
    <text evidence="6">Catalyzes the reduction of dTDP-6-deoxy-L-lyxo-4-hexulose to yield dTDP-L-rhamnose.</text>
</comment>
<keyword evidence="6" id="KW-0521">NADP</keyword>
<gene>
    <name evidence="8" type="primary">rfbD</name>
    <name evidence="8" type="ORF">D5R81_06910</name>
</gene>
<dbReference type="AlphaFoldDB" id="A0A3A6TYD1"/>
<dbReference type="NCBIfam" id="TIGR01214">
    <property type="entry name" value="rmlD"/>
    <property type="match status" value="1"/>
</dbReference>
<feature type="domain" description="RmlD-like substrate binding" evidence="7">
    <location>
        <begin position="9"/>
        <end position="294"/>
    </location>
</feature>
<evidence type="ECO:0000256" key="5">
    <source>
        <dbReference type="ARBA" id="ARBA00048200"/>
    </source>
</evidence>
<evidence type="ECO:0000256" key="3">
    <source>
        <dbReference type="ARBA" id="ARBA00012929"/>
    </source>
</evidence>
<dbReference type="Proteomes" id="UP000273022">
    <property type="component" value="Unassembled WGS sequence"/>
</dbReference>
<dbReference type="Pfam" id="PF04321">
    <property type="entry name" value="RmlD_sub_bind"/>
    <property type="match status" value="1"/>
</dbReference>
<sequence length="299" mass="32550">MKVVQSTVKLAITGASGQLGQELINLSLDGVEIIGFTHQDLDVTDFDAVDRTIISLKPDVIINAAAFTDVEKAELSCELAHRVNGLGAENLACAANTVGAALIHISTDYVFDGKKQIAYCETDTPNPINQYGKSKMSGEQAVISHCQRHIIVRSSSLFSAAAKNFCRTMLQLGVSRSVLNIVSDQVSGPTSAADLAKGIMIIAKEIRNWPASSEKWGIYHFCGEPLVSWFQLAKQVVQSQSNKVLIAPNLTINPIQAKDYQSYVERPAFSGLDNSKINKVFGIKPSNWQHALTEIDFKL</sequence>
<dbReference type="PANTHER" id="PTHR10491">
    <property type="entry name" value="DTDP-4-DEHYDRORHAMNOSE REDUCTASE"/>
    <property type="match status" value="1"/>
</dbReference>
<evidence type="ECO:0000256" key="2">
    <source>
        <dbReference type="ARBA" id="ARBA00010944"/>
    </source>
</evidence>
<evidence type="ECO:0000256" key="4">
    <source>
        <dbReference type="ARBA" id="ARBA00017099"/>
    </source>
</evidence>
<dbReference type="InterPro" id="IPR036291">
    <property type="entry name" value="NAD(P)-bd_dom_sf"/>
</dbReference>
<dbReference type="Gene3D" id="3.90.25.10">
    <property type="entry name" value="UDP-galactose 4-epimerase, domain 1"/>
    <property type="match status" value="1"/>
</dbReference>
<organism evidence="8 9">
    <name type="scientific">Parashewanella spongiae</name>
    <dbReference type="NCBI Taxonomy" id="342950"/>
    <lineage>
        <taxon>Bacteria</taxon>
        <taxon>Pseudomonadati</taxon>
        <taxon>Pseudomonadota</taxon>
        <taxon>Gammaproteobacteria</taxon>
        <taxon>Alteromonadales</taxon>
        <taxon>Shewanellaceae</taxon>
        <taxon>Parashewanella</taxon>
    </lineage>
</organism>
<comment type="catalytic activity">
    <reaction evidence="5 6">
        <text>dTDP-beta-L-rhamnose + NADP(+) = dTDP-4-dehydro-beta-L-rhamnose + NADPH + H(+)</text>
        <dbReference type="Rhea" id="RHEA:21796"/>
        <dbReference type="ChEBI" id="CHEBI:15378"/>
        <dbReference type="ChEBI" id="CHEBI:57510"/>
        <dbReference type="ChEBI" id="CHEBI:57783"/>
        <dbReference type="ChEBI" id="CHEBI:58349"/>
        <dbReference type="ChEBI" id="CHEBI:62830"/>
        <dbReference type="EC" id="1.1.1.133"/>
    </reaction>
</comment>
<dbReference type="PANTHER" id="PTHR10491:SF4">
    <property type="entry name" value="METHIONINE ADENOSYLTRANSFERASE 2 SUBUNIT BETA"/>
    <property type="match status" value="1"/>
</dbReference>
<dbReference type="UniPathway" id="UPA00124"/>
<evidence type="ECO:0000256" key="1">
    <source>
        <dbReference type="ARBA" id="ARBA00004781"/>
    </source>
</evidence>